<dbReference type="Gene3D" id="3.40.50.720">
    <property type="entry name" value="NAD(P)-binding Rossmann-like Domain"/>
    <property type="match status" value="2"/>
</dbReference>
<evidence type="ECO:0000313" key="4">
    <source>
        <dbReference type="EMBL" id="MDT0647587.1"/>
    </source>
</evidence>
<evidence type="ECO:0000256" key="2">
    <source>
        <dbReference type="SAM" id="Phobius"/>
    </source>
</evidence>
<name>A0ABU3CMK7_9FLAO</name>
<dbReference type="PANTHER" id="PTHR43318:SF1">
    <property type="entry name" value="POLYSACCHARIDE BIOSYNTHESIS PROTEIN EPSC-RELATED"/>
    <property type="match status" value="1"/>
</dbReference>
<dbReference type="EMBL" id="JAVRHO010000018">
    <property type="protein sequence ID" value="MDT0647587.1"/>
    <property type="molecule type" value="Genomic_DNA"/>
</dbReference>
<dbReference type="InterPro" id="IPR051203">
    <property type="entry name" value="Polysaccharide_Synthase-Rel"/>
</dbReference>
<feature type="transmembrane region" description="Helical" evidence="2">
    <location>
        <begin position="69"/>
        <end position="89"/>
    </location>
</feature>
<dbReference type="PANTHER" id="PTHR43318">
    <property type="entry name" value="UDP-N-ACETYLGLUCOSAMINE 4,6-DEHYDRATASE"/>
    <property type="match status" value="1"/>
</dbReference>
<sequence>MRNQVQKALKNILSGQDNSLNIRNIKYLPRWAIFLIDIVLVAVSTTFTAVILFNLTSSSYIFLDMIEKATLILAINISYFYIFKTYAGIIRYSSNIDALKLLLATISSFFTLLIINYITFFIVGRKIFLVGGLIINLWISFSLLFLFRLAVKQVYEYFKTIQKNEDLIRAVILGADENAISIAGALDIEHPRRFKIVGFLTKEDHNKNIRLLDKPVIRHKKKVYKEVKSVNADAVIFSESNFSAEEKYRIVENCLENGVSVYNAPIVSTWGVDKPIAQKVKSLQIEDLLDREPIKLDVQNKIDQLTGKTILVTGGAGSIGREIVRQVAEYNPKKLIILDQAETPLHNVQLEIEAKFPDLAYKCIICDVGNNRRLDLMFQNNKIDVIYHAAAYKHVPLMEENPHEAIFVNIRGTKNLADLALKYGAGHFVMISTDKAVNPSNVMGASKRAAEMYVQSLYHSQKMKGVETTKFITTRFGNVLGSNGSVVPLFKKQIEKGGPVTITHPGIIRYFMTIPEACQLVLEAGAMGKGGEIFVFDMGEPVKIMDLAIKMIKLAGYEPNKHIKIKITGLRPGEKLYEELLNDECKTLPTHHKKIMIGQDVVRDYEAINEKINKVIKSANKLKSDKVVAKLKDLIPEFISNNSSFQKLDKVLENKNPENLHQ</sequence>
<comment type="caution">
    <text evidence="4">The sequence shown here is derived from an EMBL/GenBank/DDBJ whole genome shotgun (WGS) entry which is preliminary data.</text>
</comment>
<evidence type="ECO:0000259" key="3">
    <source>
        <dbReference type="Pfam" id="PF02719"/>
    </source>
</evidence>
<organism evidence="4 5">
    <name type="scientific">Autumnicola lenta</name>
    <dbReference type="NCBI Taxonomy" id="3075593"/>
    <lineage>
        <taxon>Bacteria</taxon>
        <taxon>Pseudomonadati</taxon>
        <taxon>Bacteroidota</taxon>
        <taxon>Flavobacteriia</taxon>
        <taxon>Flavobacteriales</taxon>
        <taxon>Flavobacteriaceae</taxon>
        <taxon>Autumnicola</taxon>
    </lineage>
</organism>
<keyword evidence="2" id="KW-0812">Transmembrane</keyword>
<dbReference type="Pfam" id="PF02719">
    <property type="entry name" value="Polysacc_synt_2"/>
    <property type="match status" value="1"/>
</dbReference>
<dbReference type="CDD" id="cd05237">
    <property type="entry name" value="UDP_invert_4-6DH_SDR_e"/>
    <property type="match status" value="1"/>
</dbReference>
<dbReference type="SUPFAM" id="SSF51735">
    <property type="entry name" value="NAD(P)-binding Rossmann-fold domains"/>
    <property type="match status" value="1"/>
</dbReference>
<dbReference type="RefSeq" id="WP_311495687.1">
    <property type="nucleotide sequence ID" value="NZ_JAVRHO010000018.1"/>
</dbReference>
<dbReference type="InterPro" id="IPR036291">
    <property type="entry name" value="NAD(P)-bd_dom_sf"/>
</dbReference>
<feature type="transmembrane region" description="Helical" evidence="2">
    <location>
        <begin position="31"/>
        <end position="57"/>
    </location>
</feature>
<gene>
    <name evidence="4" type="ORF">RM545_12880</name>
</gene>
<dbReference type="InterPro" id="IPR003869">
    <property type="entry name" value="Polysac_CapD-like"/>
</dbReference>
<feature type="transmembrane region" description="Helical" evidence="2">
    <location>
        <begin position="128"/>
        <end position="151"/>
    </location>
</feature>
<comment type="similarity">
    <text evidence="1">Belongs to the polysaccharide synthase family.</text>
</comment>
<accession>A0ABU3CMK7</accession>
<evidence type="ECO:0000256" key="1">
    <source>
        <dbReference type="ARBA" id="ARBA00007430"/>
    </source>
</evidence>
<keyword evidence="2" id="KW-1133">Transmembrane helix</keyword>
<dbReference type="Proteomes" id="UP001245285">
    <property type="component" value="Unassembled WGS sequence"/>
</dbReference>
<protein>
    <submittedName>
        <fullName evidence="4">Nucleoside-diphosphate sugar epimerase/dehydratase</fullName>
    </submittedName>
</protein>
<keyword evidence="2" id="KW-0472">Membrane</keyword>
<reference evidence="4 5" key="1">
    <citation type="submission" date="2023-09" db="EMBL/GenBank/DDBJ databases">
        <authorList>
            <person name="Rey-Velasco X."/>
        </authorList>
    </citation>
    <scope>NUCLEOTIDE SEQUENCE [LARGE SCALE GENOMIC DNA]</scope>
    <source>
        <strain evidence="4 5">F260</strain>
    </source>
</reference>
<feature type="domain" description="Polysaccharide biosynthesis protein CapD-like" evidence="3">
    <location>
        <begin position="310"/>
        <end position="598"/>
    </location>
</feature>
<feature type="transmembrane region" description="Helical" evidence="2">
    <location>
        <begin position="101"/>
        <end position="122"/>
    </location>
</feature>
<proteinExistence type="inferred from homology"/>
<keyword evidence="5" id="KW-1185">Reference proteome</keyword>
<evidence type="ECO:0000313" key="5">
    <source>
        <dbReference type="Proteomes" id="UP001245285"/>
    </source>
</evidence>